<sequence>MWRIRAAILGISAQVTHIADVHAAGSAERGIAAPASDPANRAIVVGASSE</sequence>
<organism evidence="3 8">
    <name type="scientific">Mycobacterium tuberculosis</name>
    <dbReference type="NCBI Taxonomy" id="1773"/>
    <lineage>
        <taxon>Bacteria</taxon>
        <taxon>Bacillati</taxon>
        <taxon>Actinomycetota</taxon>
        <taxon>Actinomycetes</taxon>
        <taxon>Mycobacteriales</taxon>
        <taxon>Mycobacteriaceae</taxon>
        <taxon>Mycobacterium</taxon>
        <taxon>Mycobacterium tuberculosis complex</taxon>
    </lineage>
</organism>
<evidence type="ECO:0000313" key="1">
    <source>
        <dbReference type="EMBL" id="CFR86477.1"/>
    </source>
</evidence>
<dbReference type="Proteomes" id="UP000049023">
    <property type="component" value="Unassembled WGS sequence"/>
</dbReference>
<dbReference type="EMBL" id="CNFU01000173">
    <property type="protein sequence ID" value="CKR36532.1"/>
    <property type="molecule type" value="Genomic_DNA"/>
</dbReference>
<name>A0A655A558_MYCTX</name>
<dbReference type="Proteomes" id="UP000050164">
    <property type="component" value="Unassembled WGS sequence"/>
</dbReference>
<dbReference type="Proteomes" id="UP000048600">
    <property type="component" value="Unassembled WGS sequence"/>
</dbReference>
<dbReference type="EMBL" id="CHKL01000119">
    <property type="protein sequence ID" value="COW07249.1"/>
    <property type="molecule type" value="Genomic_DNA"/>
</dbReference>
<dbReference type="Proteomes" id="UP000046680">
    <property type="component" value="Unassembled WGS sequence"/>
</dbReference>
<evidence type="ECO:0000313" key="8">
    <source>
        <dbReference type="Proteomes" id="UP000050164"/>
    </source>
</evidence>
<gene>
    <name evidence="1" type="ORF">ERS007657_02499</name>
    <name evidence="4" type="ORF">ERS007741_01392</name>
    <name evidence="3" type="ORF">ERS027659_02265</name>
    <name evidence="2" type="ORF">ERS027661_01126</name>
</gene>
<accession>A0A655A558</accession>
<evidence type="ECO:0000313" key="7">
    <source>
        <dbReference type="Proteomes" id="UP000049023"/>
    </source>
</evidence>
<evidence type="ECO:0000313" key="3">
    <source>
        <dbReference type="EMBL" id="CKR83342.1"/>
    </source>
</evidence>
<dbReference type="EMBL" id="CGCX01000973">
    <property type="protein sequence ID" value="CFR86477.1"/>
    <property type="molecule type" value="Genomic_DNA"/>
</dbReference>
<reference evidence="5 6" key="1">
    <citation type="submission" date="2015-03" db="EMBL/GenBank/DDBJ databases">
        <authorList>
            <consortium name="Pathogen Informatics"/>
        </authorList>
    </citation>
    <scope>NUCLEOTIDE SEQUENCE [LARGE SCALE GENOMIC DNA]</scope>
    <source>
        <strain evidence="3 8">Bir 185</strain>
        <strain evidence="2 7">Bir 187</strain>
        <strain evidence="1 5">C09601061</strain>
        <strain evidence="4 6">P00601463</strain>
    </source>
</reference>
<dbReference type="AlphaFoldDB" id="A0A655A558"/>
<evidence type="ECO:0000313" key="5">
    <source>
        <dbReference type="Proteomes" id="UP000046680"/>
    </source>
</evidence>
<proteinExistence type="predicted"/>
<evidence type="ECO:0000313" key="2">
    <source>
        <dbReference type="EMBL" id="CKR36532.1"/>
    </source>
</evidence>
<evidence type="ECO:0000313" key="6">
    <source>
        <dbReference type="Proteomes" id="UP000048600"/>
    </source>
</evidence>
<protein>
    <submittedName>
        <fullName evidence="3">Uncharacterized protein</fullName>
    </submittedName>
</protein>
<dbReference type="EMBL" id="CNFT01000515">
    <property type="protein sequence ID" value="CKR83342.1"/>
    <property type="molecule type" value="Genomic_DNA"/>
</dbReference>
<evidence type="ECO:0000313" key="4">
    <source>
        <dbReference type="EMBL" id="COW07249.1"/>
    </source>
</evidence>